<dbReference type="PANTHER" id="PTHR14449">
    <property type="entry name" value="FANCONI ANEMIA GROUP F PROTEIN FANCF"/>
    <property type="match status" value="1"/>
</dbReference>
<reference evidence="1" key="1">
    <citation type="submission" date="2022-03" db="EMBL/GenBank/DDBJ databases">
        <authorList>
            <person name="Alioto T."/>
            <person name="Alioto T."/>
            <person name="Gomez Garrido J."/>
        </authorList>
    </citation>
    <scope>NUCLEOTIDE SEQUENCE</scope>
</reference>
<dbReference type="PANTHER" id="PTHR14449:SF2">
    <property type="entry name" value="FANCONI ANEMIA GROUP F PROTEIN"/>
    <property type="match status" value="1"/>
</dbReference>
<dbReference type="EMBL" id="OW240920">
    <property type="protein sequence ID" value="CAH2313928.1"/>
    <property type="molecule type" value="Genomic_DNA"/>
</dbReference>
<sequence length="348" mass="39424">MTEKKESLLQNLDHFIELLAVSRSVYVKNWDILSVKQGLKWGTYFKHIYKKFSANDAIKTILEDFLQLKNVELAACTKNYQHVHFDNLGQSVDMLCTNLLLNRALPKSVFKFLISQLSDDTSKTTKLCGVNNSVSQKAALQLLLPFPQTSSDGLQDPLEDPLVLTQAEMLKSYLEDKFKTVGKIHQSACVSDVLSGISQPHVYYLLASVLISNIDTVGLMGLKPLSQLLLEWLLANSNIWQDFCRNLRCQSLTRLSCKYPMLREAYLDFLTTLGRSMEQDFVSGNWVSTSMTMTFNMFLEHFECLMEGGEDLKAATETMLKTLKMEGGDFDVPGVNIWTDLLLEINKT</sequence>
<gene>
    <name evidence="1" type="ORF">PECUL_23A008441</name>
</gene>
<dbReference type="GO" id="GO:0036297">
    <property type="term" value="P:interstrand cross-link repair"/>
    <property type="evidence" value="ECO:0007669"/>
    <property type="project" value="InterPro"/>
</dbReference>
<dbReference type="Proteomes" id="UP001295444">
    <property type="component" value="Chromosome 09"/>
</dbReference>
<dbReference type="GO" id="GO:0043240">
    <property type="term" value="C:Fanconi anaemia nuclear complex"/>
    <property type="evidence" value="ECO:0007669"/>
    <property type="project" value="InterPro"/>
</dbReference>
<organism evidence="1 2">
    <name type="scientific">Pelobates cultripes</name>
    <name type="common">Western spadefoot toad</name>
    <dbReference type="NCBI Taxonomy" id="61616"/>
    <lineage>
        <taxon>Eukaryota</taxon>
        <taxon>Metazoa</taxon>
        <taxon>Chordata</taxon>
        <taxon>Craniata</taxon>
        <taxon>Vertebrata</taxon>
        <taxon>Euteleostomi</taxon>
        <taxon>Amphibia</taxon>
        <taxon>Batrachia</taxon>
        <taxon>Anura</taxon>
        <taxon>Pelobatoidea</taxon>
        <taxon>Pelobatidae</taxon>
        <taxon>Pelobates</taxon>
    </lineage>
</organism>
<dbReference type="InterPro" id="IPR038505">
    <property type="entry name" value="FANCF_C_sf"/>
</dbReference>
<evidence type="ECO:0000313" key="2">
    <source>
        <dbReference type="Proteomes" id="UP001295444"/>
    </source>
</evidence>
<dbReference type="AlphaFoldDB" id="A0AAD1SX76"/>
<dbReference type="Gene3D" id="1.25.40.490">
    <property type="match status" value="1"/>
</dbReference>
<dbReference type="InterPro" id="IPR035428">
    <property type="entry name" value="FANCF"/>
</dbReference>
<evidence type="ECO:0000313" key="1">
    <source>
        <dbReference type="EMBL" id="CAH2313928.1"/>
    </source>
</evidence>
<protein>
    <submittedName>
        <fullName evidence="1">Fanconi anemia group F</fullName>
    </submittedName>
</protein>
<keyword evidence="2" id="KW-1185">Reference proteome</keyword>
<accession>A0AAD1SX76</accession>
<dbReference type="Pfam" id="PF11107">
    <property type="entry name" value="FANCF"/>
    <property type="match status" value="1"/>
</dbReference>
<proteinExistence type="predicted"/>
<name>A0AAD1SX76_PELCU</name>